<evidence type="ECO:0000256" key="1">
    <source>
        <dbReference type="ARBA" id="ARBA00022729"/>
    </source>
</evidence>
<protein>
    <recommendedName>
        <fullName evidence="3">ASPIC/UnbV domain-containing protein</fullName>
    </recommendedName>
</protein>
<dbReference type="InterPro" id="IPR013517">
    <property type="entry name" value="FG-GAP"/>
</dbReference>
<feature type="signal peptide" evidence="2">
    <location>
        <begin position="1"/>
        <end position="20"/>
    </location>
</feature>
<keyword evidence="5" id="KW-1185">Reference proteome</keyword>
<dbReference type="Pfam" id="PF07593">
    <property type="entry name" value="UnbV_ASPIC"/>
    <property type="match status" value="1"/>
</dbReference>
<evidence type="ECO:0000313" key="4">
    <source>
        <dbReference type="EMBL" id="NAS10526.1"/>
    </source>
</evidence>
<gene>
    <name evidence="4" type="ORF">GTQ38_00835</name>
</gene>
<sequence>MMRLLLLLMGFSVMATSQEAKLPFGKMHIDEIPQGSRGVSIADLDGNGLNDIVVANQVDSTKQLGNTIYFNHAEGYKRVAIADGKLDAWSESVHTVDVDKDGDLDLFFTTQFGTHNLLYLNNGSGHFSAADGGALTSDKTNSPGACWCDYDLDGDMDVFVVNREEEDDELYINNGKAEFKKAMNGPWKGQGGDGRACAWGDLNGDGMPDLYVVNFVRKTDGKVIGKHPNQLYWNTGNGSFKTATNSIVVEEENASYGVALVDFDYDHDLDIYVTNVASSDVNALYENTGDGTFGKLTDLAVSYQIKRPSKGQSWGDFNNDGWLDLYVANGTEGYPEIQNYLFLGTADHSFVRVYNSLPAIEAHISAGAASGDLDHDGDLDLYVCNWGGETEANDHYTNLHSSNGWIKLRLQGTVSNSFGIGSWISLTTDDQRTMTRYFIRETGYGSENAPEVHFGLGNATLIENIMVEWPSGESQTFRNLAPNAVYKIIEGKEIKRIDP</sequence>
<dbReference type="InterPro" id="IPR011519">
    <property type="entry name" value="UnbV_ASPIC"/>
</dbReference>
<dbReference type="InterPro" id="IPR028994">
    <property type="entry name" value="Integrin_alpha_N"/>
</dbReference>
<comment type="caution">
    <text evidence="4">The sequence shown here is derived from an EMBL/GenBank/DDBJ whole genome shotgun (WGS) entry which is preliminary data.</text>
</comment>
<evidence type="ECO:0000259" key="3">
    <source>
        <dbReference type="Pfam" id="PF07593"/>
    </source>
</evidence>
<dbReference type="InterPro" id="IPR027039">
    <property type="entry name" value="Crtac1"/>
</dbReference>
<dbReference type="PANTHER" id="PTHR16026">
    <property type="entry name" value="CARTILAGE ACIDIC PROTEIN 1"/>
    <property type="match status" value="1"/>
</dbReference>
<name>A0A6L9E731_9FLAO</name>
<proteinExistence type="predicted"/>
<reference evidence="4 5" key="1">
    <citation type="submission" date="2020-01" db="EMBL/GenBank/DDBJ databases">
        <title>Bacteria diversity of Porities sp.</title>
        <authorList>
            <person name="Wang G."/>
        </authorList>
    </citation>
    <scope>NUCLEOTIDE SEQUENCE [LARGE SCALE GENOMIC DNA]</scope>
    <source>
        <strain evidence="4 5">R33</strain>
    </source>
</reference>
<dbReference type="AlphaFoldDB" id="A0A6L9E731"/>
<feature type="chain" id="PRO_5026718159" description="ASPIC/UnbV domain-containing protein" evidence="2">
    <location>
        <begin position="21"/>
        <end position="499"/>
    </location>
</feature>
<feature type="domain" description="ASPIC/UnbV" evidence="3">
    <location>
        <begin position="419"/>
        <end position="486"/>
    </location>
</feature>
<dbReference type="PANTHER" id="PTHR16026:SF0">
    <property type="entry name" value="CARTILAGE ACIDIC PROTEIN 1"/>
    <property type="match status" value="1"/>
</dbReference>
<dbReference type="SUPFAM" id="SSF69318">
    <property type="entry name" value="Integrin alpha N-terminal domain"/>
    <property type="match status" value="1"/>
</dbReference>
<accession>A0A6L9E731</accession>
<dbReference type="Gene3D" id="2.130.10.130">
    <property type="entry name" value="Integrin alpha, N-terminal"/>
    <property type="match status" value="3"/>
</dbReference>
<keyword evidence="1 2" id="KW-0732">Signal</keyword>
<dbReference type="RefSeq" id="WP_161433330.1">
    <property type="nucleotide sequence ID" value="NZ_WXYO01000001.1"/>
</dbReference>
<dbReference type="EMBL" id="WXYO01000001">
    <property type="protein sequence ID" value="NAS10526.1"/>
    <property type="molecule type" value="Genomic_DNA"/>
</dbReference>
<evidence type="ECO:0000256" key="2">
    <source>
        <dbReference type="SAM" id="SignalP"/>
    </source>
</evidence>
<dbReference type="Proteomes" id="UP000475249">
    <property type="component" value="Unassembled WGS sequence"/>
</dbReference>
<evidence type="ECO:0000313" key="5">
    <source>
        <dbReference type="Proteomes" id="UP000475249"/>
    </source>
</evidence>
<dbReference type="Pfam" id="PF13517">
    <property type="entry name" value="FG-GAP_3"/>
    <property type="match status" value="4"/>
</dbReference>
<organism evidence="4 5">
    <name type="scientific">Poritiphilus flavus</name>
    <dbReference type="NCBI Taxonomy" id="2697053"/>
    <lineage>
        <taxon>Bacteria</taxon>
        <taxon>Pseudomonadati</taxon>
        <taxon>Bacteroidota</taxon>
        <taxon>Flavobacteriia</taxon>
        <taxon>Flavobacteriales</taxon>
        <taxon>Flavobacteriaceae</taxon>
        <taxon>Poritiphilus</taxon>
    </lineage>
</organism>